<feature type="transmembrane region" description="Helical" evidence="5">
    <location>
        <begin position="381"/>
        <end position="400"/>
    </location>
</feature>
<dbReference type="RefSeq" id="WP_320317908.1">
    <property type="nucleotide sequence ID" value="NZ_JAVIIX010000014.1"/>
</dbReference>
<dbReference type="Pfam" id="PF01699">
    <property type="entry name" value="Na_Ca_ex"/>
    <property type="match status" value="2"/>
</dbReference>
<gene>
    <name evidence="7" type="ORF">RFM27_22415</name>
</gene>
<evidence type="ECO:0000256" key="3">
    <source>
        <dbReference type="ARBA" id="ARBA00022989"/>
    </source>
</evidence>
<feature type="transmembrane region" description="Helical" evidence="5">
    <location>
        <begin position="324"/>
        <end position="347"/>
    </location>
</feature>
<protein>
    <submittedName>
        <fullName evidence="7">Calcium:proton antiporter</fullName>
    </submittedName>
</protein>
<feature type="domain" description="Sodium/calcium exchanger membrane region" evidence="6">
    <location>
        <begin position="77"/>
        <end position="227"/>
    </location>
</feature>
<evidence type="ECO:0000256" key="5">
    <source>
        <dbReference type="SAM" id="Phobius"/>
    </source>
</evidence>
<evidence type="ECO:0000313" key="7">
    <source>
        <dbReference type="EMBL" id="MDX8474847.1"/>
    </source>
</evidence>
<proteinExistence type="predicted"/>
<feature type="transmembrane region" description="Helical" evidence="5">
    <location>
        <begin position="140"/>
        <end position="162"/>
    </location>
</feature>
<dbReference type="Proteomes" id="UP001271780">
    <property type="component" value="Unassembled WGS sequence"/>
</dbReference>
<feature type="transmembrane region" description="Helical" evidence="5">
    <location>
        <begin position="252"/>
        <end position="270"/>
    </location>
</feature>
<comment type="subcellular location">
    <subcellularLocation>
        <location evidence="1">Membrane</location>
        <topology evidence="1">Multi-pass membrane protein</topology>
    </subcellularLocation>
</comment>
<accession>A0ABU4XML3</accession>
<feature type="transmembrane region" description="Helical" evidence="5">
    <location>
        <begin position="174"/>
        <end position="194"/>
    </location>
</feature>
<comment type="caution">
    <text evidence="7">The sequence shown here is derived from an EMBL/GenBank/DDBJ whole genome shotgun (WGS) entry which is preliminary data.</text>
</comment>
<keyword evidence="3 5" id="KW-1133">Transmembrane helix</keyword>
<feature type="transmembrane region" description="Helical" evidence="5">
    <location>
        <begin position="282"/>
        <end position="303"/>
    </location>
</feature>
<dbReference type="PANTHER" id="PTHR37958">
    <property type="entry name" value="SODIUM-POTASSIUM/PROTON ANTIPORTER CHAA"/>
    <property type="match status" value="1"/>
</dbReference>
<dbReference type="PANTHER" id="PTHR37958:SF1">
    <property type="entry name" value="SODIUM-POTASSIUM_PROTON ANTIPORTER CHAA"/>
    <property type="match status" value="1"/>
</dbReference>
<keyword evidence="2 5" id="KW-0812">Transmembrane</keyword>
<feature type="transmembrane region" description="Helical" evidence="5">
    <location>
        <begin position="353"/>
        <end position="374"/>
    </location>
</feature>
<feature type="domain" description="Sodium/calcium exchanger membrane region" evidence="6">
    <location>
        <begin position="255"/>
        <end position="399"/>
    </location>
</feature>
<dbReference type="InterPro" id="IPR004837">
    <property type="entry name" value="NaCa_Exmemb"/>
</dbReference>
<dbReference type="InterPro" id="IPR052946">
    <property type="entry name" value="Alkaline_pH_Ca-Antiporter"/>
</dbReference>
<feature type="transmembrane region" description="Helical" evidence="5">
    <location>
        <begin position="74"/>
        <end position="94"/>
    </location>
</feature>
<evidence type="ECO:0000256" key="2">
    <source>
        <dbReference type="ARBA" id="ARBA00022692"/>
    </source>
</evidence>
<evidence type="ECO:0000256" key="1">
    <source>
        <dbReference type="ARBA" id="ARBA00004141"/>
    </source>
</evidence>
<keyword evidence="8" id="KW-1185">Reference proteome</keyword>
<keyword evidence="4 5" id="KW-0472">Membrane</keyword>
<sequence>MNKSNGRVAGFALISAEVLPVSFSARIAETHGASMTGFGRSVTSYTMPLVALAMAVAVKASGLSVDEGSLNVRILVGALSSAIMFTTIFVVLDHAETVARRVGEPYGTLVLTFAVTAIEVSIIVAMMLHGENNPTLARESVFSTVMITSTGVVGTCLTLGGWRHRKQAIVRQGTSAYLAVLIALTVMTLILPTYTQTTDPGTFSAAQLGLVSVLSVLLYASFVFAQTVRHREDFVQGLEHEVSTRTAHRESVSVSALLLVSGLIGIVMLAEQVAASVENTLVAYQVTQADSIVGALIAGLVLMPEAISAVRASLNNELQRGLNVAMGSACATIGLTIPAVAAASLLTGRGLTLGLPATDAVLLVLALFICSVSFSNERTTFLTGMVHIVVFFTFVFLIFVP</sequence>
<evidence type="ECO:0000313" key="8">
    <source>
        <dbReference type="Proteomes" id="UP001271780"/>
    </source>
</evidence>
<name>A0ABU4XML3_9HYPH</name>
<evidence type="ECO:0000256" key="4">
    <source>
        <dbReference type="ARBA" id="ARBA00023136"/>
    </source>
</evidence>
<organism evidence="7 8">
    <name type="scientific">Mesorhizobium dulcispinae</name>
    <dbReference type="NCBI Taxonomy" id="3072316"/>
    <lineage>
        <taxon>Bacteria</taxon>
        <taxon>Pseudomonadati</taxon>
        <taxon>Pseudomonadota</taxon>
        <taxon>Alphaproteobacteria</taxon>
        <taxon>Hyphomicrobiales</taxon>
        <taxon>Phyllobacteriaceae</taxon>
        <taxon>Mesorhizobium</taxon>
    </lineage>
</organism>
<evidence type="ECO:0000259" key="6">
    <source>
        <dbReference type="Pfam" id="PF01699"/>
    </source>
</evidence>
<dbReference type="EMBL" id="JAVIIZ010000015">
    <property type="protein sequence ID" value="MDX8474847.1"/>
    <property type="molecule type" value="Genomic_DNA"/>
</dbReference>
<feature type="transmembrane region" description="Helical" evidence="5">
    <location>
        <begin position="206"/>
        <end position="225"/>
    </location>
</feature>
<reference evidence="7 8" key="1">
    <citation type="submission" date="2023-08" db="EMBL/GenBank/DDBJ databases">
        <title>Implementing the SeqCode for naming new Mesorhizobium species isolated from Vachellia karroo root nodules.</title>
        <authorList>
            <person name="Van Lill M."/>
        </authorList>
    </citation>
    <scope>NUCLEOTIDE SEQUENCE [LARGE SCALE GENOMIC DNA]</scope>
    <source>
        <strain evidence="7 8">VK23A</strain>
    </source>
</reference>
<feature type="transmembrane region" description="Helical" evidence="5">
    <location>
        <begin position="106"/>
        <end position="128"/>
    </location>
</feature>